<evidence type="ECO:0000259" key="2">
    <source>
        <dbReference type="Pfam" id="PF25895"/>
    </source>
</evidence>
<dbReference type="SUPFAM" id="SSF52540">
    <property type="entry name" value="P-loop containing nucleoside triphosphate hydrolases"/>
    <property type="match status" value="1"/>
</dbReference>
<evidence type="ECO:0000313" key="3">
    <source>
        <dbReference type="EMBL" id="KAK1272255.1"/>
    </source>
</evidence>
<dbReference type="Gene3D" id="3.40.50.10140">
    <property type="entry name" value="Toll/interleukin-1 receptor homology (TIR) domain"/>
    <property type="match status" value="1"/>
</dbReference>
<dbReference type="InterPro" id="IPR027417">
    <property type="entry name" value="P-loop_NTPase"/>
</dbReference>
<dbReference type="AlphaFoldDB" id="A0AAV9B6P2"/>
<dbReference type="GO" id="GO:0000725">
    <property type="term" value="P:recombinational repair"/>
    <property type="evidence" value="ECO:0007669"/>
    <property type="project" value="TreeGrafter"/>
</dbReference>
<dbReference type="Gene3D" id="3.40.50.300">
    <property type="entry name" value="P-loop containing nucleotide triphosphate hydrolases"/>
    <property type="match status" value="1"/>
</dbReference>
<keyword evidence="4" id="KW-1185">Reference proteome</keyword>
<feature type="domain" description="Plant disease resistance WDH" evidence="2">
    <location>
        <begin position="563"/>
        <end position="668"/>
    </location>
</feature>
<dbReference type="InterPro" id="IPR035897">
    <property type="entry name" value="Toll_tir_struct_dom_sf"/>
</dbReference>
<sequence>MALLIRPHQTLSGAISGDGASSNSPEENHHRVSFTGSLDSLSKLRSCDVYIGVVSGAAATDHVVRLANWVRAELELHGVSCFVCDRGLCLDVRARAMAERAMKSATFGLVFVTRRSFSSRFGIEEIRFFLNKKNLVPVFFGLRQEECLARDICEKRGRLWGGTEGGELWRTYGGIEREWREAVEGLSRLELKVEANAGNWRDCVSEAVVLLATRLGRRSSVEKVREAEVEEIPFPRNSGFVGRKRDLLEIELMLFGEMEGVSAGECFELDMGVHRSRRAVKEGKGKEIVIWKESEEEIEVERPHRGTGRRRLSRRQRRVGATHSYGKGVACVSGEAGIGKTELVLEFVHRFFKRYKKVLWIGGEAKFFCRNYVGLLPALGVEAGAVEGDVLSRSFREMEEEAVKRVRKELMRDIPYLIVIDNLECEKDWWNGRRLMDLLPRFGGETHLIVTTRLTSALNLEPLRLHYLSAAEAMDLMRGRLESLPLEEVQAMKVIEEKLGRLTIGLAFIGAVLSEVAISPHKLLELVDRVPYKEPMRSDKEGILRCNPFMEQLLDFCFMTLGGGEENLAMRMIRASAYFAPSPIPISLLVSSAFDVSVEEKKTHIWKSFKRSLSNTFMVSGVRRSVSEALDMLIKFKIARTCSQDGYVQFHDIIRSYAHKRGKNDIASSVVHAIRTNGSLPEHSDHVWAACLLLFKFGTDQPVIDLKASHLLMFSRRLVLPLATRAFTAFSMCRASLELLRLCTDALEAVEETLLPGEDNKQNSALCLCWRATSAQSKTRFDPTLYEEFALLRASFLEMRTRLMLKGEQYDIGEELCRTAISIREVHYGWEHPETKVMRELMKKLVRFQVEAEEQPEISAEEIIP</sequence>
<evidence type="ECO:0000256" key="1">
    <source>
        <dbReference type="SAM" id="MobiDB-lite"/>
    </source>
</evidence>
<feature type="region of interest" description="Disordered" evidence="1">
    <location>
        <begin position="1"/>
        <end position="31"/>
    </location>
</feature>
<reference evidence="3" key="2">
    <citation type="submission" date="2023-06" db="EMBL/GenBank/DDBJ databases">
        <authorList>
            <person name="Ma L."/>
            <person name="Liu K.-W."/>
            <person name="Li Z."/>
            <person name="Hsiao Y.-Y."/>
            <person name="Qi Y."/>
            <person name="Fu T."/>
            <person name="Tang G."/>
            <person name="Zhang D."/>
            <person name="Sun W.-H."/>
            <person name="Liu D.-K."/>
            <person name="Li Y."/>
            <person name="Chen G.-Z."/>
            <person name="Liu X.-D."/>
            <person name="Liao X.-Y."/>
            <person name="Jiang Y.-T."/>
            <person name="Yu X."/>
            <person name="Hao Y."/>
            <person name="Huang J."/>
            <person name="Zhao X.-W."/>
            <person name="Ke S."/>
            <person name="Chen Y.-Y."/>
            <person name="Wu W.-L."/>
            <person name="Hsu J.-L."/>
            <person name="Lin Y.-F."/>
            <person name="Huang M.-D."/>
            <person name="Li C.-Y."/>
            <person name="Huang L."/>
            <person name="Wang Z.-W."/>
            <person name="Zhao X."/>
            <person name="Zhong W.-Y."/>
            <person name="Peng D.-H."/>
            <person name="Ahmad S."/>
            <person name="Lan S."/>
            <person name="Zhang J.-S."/>
            <person name="Tsai W.-C."/>
            <person name="Van De Peer Y."/>
            <person name="Liu Z.-J."/>
        </authorList>
    </citation>
    <scope>NUCLEOTIDE SEQUENCE</scope>
    <source>
        <strain evidence="3">SCP</strain>
        <tissue evidence="3">Leaves</tissue>
    </source>
</reference>
<name>A0AAV9B6P2_ACOGR</name>
<gene>
    <name evidence="3" type="ORF">QJS04_geneDACA012975</name>
</gene>
<dbReference type="PANTHER" id="PTHR32472">
    <property type="entry name" value="DNA REPAIR PROTEIN RADA"/>
    <property type="match status" value="1"/>
</dbReference>
<dbReference type="Proteomes" id="UP001179952">
    <property type="component" value="Unassembled WGS sequence"/>
</dbReference>
<dbReference type="EMBL" id="JAUJYN010000005">
    <property type="protein sequence ID" value="KAK1272255.1"/>
    <property type="molecule type" value="Genomic_DNA"/>
</dbReference>
<reference evidence="3" key="1">
    <citation type="journal article" date="2023" name="Nat. Commun.">
        <title>Diploid and tetraploid genomes of Acorus and the evolution of monocots.</title>
        <authorList>
            <person name="Ma L."/>
            <person name="Liu K.W."/>
            <person name="Li Z."/>
            <person name="Hsiao Y.Y."/>
            <person name="Qi Y."/>
            <person name="Fu T."/>
            <person name="Tang G.D."/>
            <person name="Zhang D."/>
            <person name="Sun W.H."/>
            <person name="Liu D.K."/>
            <person name="Li Y."/>
            <person name="Chen G.Z."/>
            <person name="Liu X.D."/>
            <person name="Liao X.Y."/>
            <person name="Jiang Y.T."/>
            <person name="Yu X."/>
            <person name="Hao Y."/>
            <person name="Huang J."/>
            <person name="Zhao X.W."/>
            <person name="Ke S."/>
            <person name="Chen Y.Y."/>
            <person name="Wu W.L."/>
            <person name="Hsu J.L."/>
            <person name="Lin Y.F."/>
            <person name="Huang M.D."/>
            <person name="Li C.Y."/>
            <person name="Huang L."/>
            <person name="Wang Z.W."/>
            <person name="Zhao X."/>
            <person name="Zhong W.Y."/>
            <person name="Peng D.H."/>
            <person name="Ahmad S."/>
            <person name="Lan S."/>
            <person name="Zhang J.S."/>
            <person name="Tsai W.C."/>
            <person name="Van de Peer Y."/>
            <person name="Liu Z.J."/>
        </authorList>
    </citation>
    <scope>NUCLEOTIDE SEQUENCE</scope>
    <source>
        <strain evidence="3">SCP</strain>
    </source>
</reference>
<protein>
    <recommendedName>
        <fullName evidence="2">Plant disease resistance WDH domain-containing protein</fullName>
    </recommendedName>
</protein>
<evidence type="ECO:0000313" key="4">
    <source>
        <dbReference type="Proteomes" id="UP001179952"/>
    </source>
</evidence>
<dbReference type="InterPro" id="IPR058874">
    <property type="entry name" value="WHD_plant"/>
</dbReference>
<comment type="caution">
    <text evidence="3">The sequence shown here is derived from an EMBL/GenBank/DDBJ whole genome shotgun (WGS) entry which is preliminary data.</text>
</comment>
<organism evidence="3 4">
    <name type="scientific">Acorus gramineus</name>
    <name type="common">Dwarf sweet flag</name>
    <dbReference type="NCBI Taxonomy" id="55184"/>
    <lineage>
        <taxon>Eukaryota</taxon>
        <taxon>Viridiplantae</taxon>
        <taxon>Streptophyta</taxon>
        <taxon>Embryophyta</taxon>
        <taxon>Tracheophyta</taxon>
        <taxon>Spermatophyta</taxon>
        <taxon>Magnoliopsida</taxon>
        <taxon>Liliopsida</taxon>
        <taxon>Acoraceae</taxon>
        <taxon>Acorus</taxon>
    </lineage>
</organism>
<dbReference type="PANTHER" id="PTHR32472:SF18">
    <property type="entry name" value="OS11G0576100 PROTEIN"/>
    <property type="match status" value="1"/>
</dbReference>
<dbReference type="Pfam" id="PF25895">
    <property type="entry name" value="WHD_plant_disease"/>
    <property type="match status" value="1"/>
</dbReference>
<feature type="compositionally biased region" description="Polar residues" evidence="1">
    <location>
        <begin position="9"/>
        <end position="25"/>
    </location>
</feature>
<accession>A0AAV9B6P2</accession>
<proteinExistence type="predicted"/>